<evidence type="ECO:0000313" key="1">
    <source>
        <dbReference type="EMBL" id="VDL75550.1"/>
    </source>
</evidence>
<name>A0A0N4Y752_NIPBR</name>
<evidence type="ECO:0000313" key="3">
    <source>
        <dbReference type="WBParaSite" id="NBR_0001196001-mRNA-1"/>
    </source>
</evidence>
<dbReference type="Proteomes" id="UP000271162">
    <property type="component" value="Unassembled WGS sequence"/>
</dbReference>
<proteinExistence type="predicted"/>
<accession>A0A0N4Y752</accession>
<gene>
    <name evidence="1" type="ORF">NBR_LOCUS11961</name>
</gene>
<evidence type="ECO:0000313" key="2">
    <source>
        <dbReference type="Proteomes" id="UP000271162"/>
    </source>
</evidence>
<dbReference type="AlphaFoldDB" id="A0A0N4Y752"/>
<keyword evidence="2" id="KW-1185">Reference proteome</keyword>
<dbReference type="WBParaSite" id="NBR_0001196001-mRNA-1">
    <property type="protein sequence ID" value="NBR_0001196001-mRNA-1"/>
    <property type="gene ID" value="NBR_0001196001"/>
</dbReference>
<reference evidence="3" key="1">
    <citation type="submission" date="2017-02" db="UniProtKB">
        <authorList>
            <consortium name="WormBaseParasite"/>
        </authorList>
    </citation>
    <scope>IDENTIFICATION</scope>
</reference>
<organism evidence="3">
    <name type="scientific">Nippostrongylus brasiliensis</name>
    <name type="common">Rat hookworm</name>
    <dbReference type="NCBI Taxonomy" id="27835"/>
    <lineage>
        <taxon>Eukaryota</taxon>
        <taxon>Metazoa</taxon>
        <taxon>Ecdysozoa</taxon>
        <taxon>Nematoda</taxon>
        <taxon>Chromadorea</taxon>
        <taxon>Rhabditida</taxon>
        <taxon>Rhabditina</taxon>
        <taxon>Rhabditomorpha</taxon>
        <taxon>Strongyloidea</taxon>
        <taxon>Heligmosomidae</taxon>
        <taxon>Nippostrongylus</taxon>
    </lineage>
</organism>
<dbReference type="EMBL" id="UYSL01020640">
    <property type="protein sequence ID" value="VDL75550.1"/>
    <property type="molecule type" value="Genomic_DNA"/>
</dbReference>
<protein>
    <submittedName>
        <fullName evidence="3">SCP domain-containing protein</fullName>
    </submittedName>
</protein>
<sequence>MHGTNKLAEGYRCGIPEPSHAQSGNTLPFDIYVRVRAKLREEKLTGFNTVVRTGRPLANQYDQLRCMLDKLKNEHANQIKNVVENGVKFGCAYTRTPEAPKIMDNVSQALTCVYAKYGTCD</sequence>
<reference evidence="1 2" key="2">
    <citation type="submission" date="2018-11" db="EMBL/GenBank/DDBJ databases">
        <authorList>
            <consortium name="Pathogen Informatics"/>
        </authorList>
    </citation>
    <scope>NUCLEOTIDE SEQUENCE [LARGE SCALE GENOMIC DNA]</scope>
</reference>